<keyword evidence="2" id="KW-0863">Zinc-finger</keyword>
<proteinExistence type="predicted"/>
<gene>
    <name evidence="7" type="ORF">ECRASSUSDP1_LOCUS26489</name>
</gene>
<dbReference type="Pfam" id="PF00498">
    <property type="entry name" value="FHA"/>
    <property type="match status" value="1"/>
</dbReference>
<dbReference type="Gene3D" id="2.60.200.20">
    <property type="match status" value="1"/>
</dbReference>
<evidence type="ECO:0000313" key="8">
    <source>
        <dbReference type="Proteomes" id="UP001295684"/>
    </source>
</evidence>
<dbReference type="SMART" id="SM00744">
    <property type="entry name" value="RINGv"/>
    <property type="match status" value="1"/>
</dbReference>
<evidence type="ECO:0000256" key="2">
    <source>
        <dbReference type="ARBA" id="ARBA00022771"/>
    </source>
</evidence>
<reference evidence="7" key="1">
    <citation type="submission" date="2023-07" db="EMBL/GenBank/DDBJ databases">
        <authorList>
            <consortium name="AG Swart"/>
            <person name="Singh M."/>
            <person name="Singh A."/>
            <person name="Seah K."/>
            <person name="Emmerich C."/>
        </authorList>
    </citation>
    <scope>NUCLEOTIDE SEQUENCE</scope>
    <source>
        <strain evidence="7">DP1</strain>
    </source>
</reference>
<dbReference type="AlphaFoldDB" id="A0AAD2D871"/>
<dbReference type="Pfam" id="PF12906">
    <property type="entry name" value="RINGv"/>
    <property type="match status" value="1"/>
</dbReference>
<organism evidence="7 8">
    <name type="scientific">Euplotes crassus</name>
    <dbReference type="NCBI Taxonomy" id="5936"/>
    <lineage>
        <taxon>Eukaryota</taxon>
        <taxon>Sar</taxon>
        <taxon>Alveolata</taxon>
        <taxon>Ciliophora</taxon>
        <taxon>Intramacronucleata</taxon>
        <taxon>Spirotrichea</taxon>
        <taxon>Hypotrichia</taxon>
        <taxon>Euplotida</taxon>
        <taxon>Euplotidae</taxon>
        <taxon>Moneuplotes</taxon>
    </lineage>
</organism>
<name>A0AAD2D871_EUPCR</name>
<dbReference type="InterPro" id="IPR011016">
    <property type="entry name" value="Znf_RING-CH"/>
</dbReference>
<dbReference type="InterPro" id="IPR013083">
    <property type="entry name" value="Znf_RING/FYVE/PHD"/>
</dbReference>
<dbReference type="SUPFAM" id="SSF49879">
    <property type="entry name" value="SMAD/FHA domain"/>
    <property type="match status" value="1"/>
</dbReference>
<dbReference type="PANTHER" id="PTHR46210">
    <property type="entry name" value="FHA DOMAIN-CONTAINING PROTEIN"/>
    <property type="match status" value="1"/>
</dbReference>
<keyword evidence="1" id="KW-0479">Metal-binding</keyword>
<feature type="region of interest" description="Disordered" evidence="4">
    <location>
        <begin position="571"/>
        <end position="590"/>
    </location>
</feature>
<dbReference type="SMART" id="SM00240">
    <property type="entry name" value="FHA"/>
    <property type="match status" value="1"/>
</dbReference>
<dbReference type="InterPro" id="IPR000253">
    <property type="entry name" value="FHA_dom"/>
</dbReference>
<dbReference type="InterPro" id="IPR008984">
    <property type="entry name" value="SMAD_FHA_dom_sf"/>
</dbReference>
<dbReference type="PANTHER" id="PTHR46210:SF1">
    <property type="entry name" value="FHA DOMAIN-CONTAINING PROTEIN"/>
    <property type="match status" value="1"/>
</dbReference>
<accession>A0AAD2D871</accession>
<comment type="caution">
    <text evidence="7">The sequence shown here is derived from an EMBL/GenBank/DDBJ whole genome shotgun (WGS) entry which is preliminary data.</text>
</comment>
<dbReference type="CDD" id="cd16495">
    <property type="entry name" value="RING_CH-C4HC3_MARCH"/>
    <property type="match status" value="1"/>
</dbReference>
<dbReference type="PROSITE" id="PS51292">
    <property type="entry name" value="ZF_RING_CH"/>
    <property type="match status" value="1"/>
</dbReference>
<dbReference type="CDD" id="cd00060">
    <property type="entry name" value="FHA"/>
    <property type="match status" value="1"/>
</dbReference>
<dbReference type="GO" id="GO:0008270">
    <property type="term" value="F:zinc ion binding"/>
    <property type="evidence" value="ECO:0007669"/>
    <property type="project" value="UniProtKB-KW"/>
</dbReference>
<dbReference type="SUPFAM" id="SSF57850">
    <property type="entry name" value="RING/U-box"/>
    <property type="match status" value="1"/>
</dbReference>
<evidence type="ECO:0000313" key="7">
    <source>
        <dbReference type="EMBL" id="CAI2384949.1"/>
    </source>
</evidence>
<dbReference type="Proteomes" id="UP001295684">
    <property type="component" value="Unassembled WGS sequence"/>
</dbReference>
<keyword evidence="8" id="KW-1185">Reference proteome</keyword>
<evidence type="ECO:0000256" key="4">
    <source>
        <dbReference type="SAM" id="MobiDB-lite"/>
    </source>
</evidence>
<keyword evidence="3" id="KW-0862">Zinc</keyword>
<protein>
    <submittedName>
        <fullName evidence="7">Uncharacterized protein</fullName>
    </submittedName>
</protein>
<feature type="domain" description="RING-CH-type" evidence="6">
    <location>
        <begin position="221"/>
        <end position="297"/>
    </location>
</feature>
<evidence type="ECO:0000256" key="3">
    <source>
        <dbReference type="ARBA" id="ARBA00022833"/>
    </source>
</evidence>
<dbReference type="EMBL" id="CAMPGE010027305">
    <property type="protein sequence ID" value="CAI2384949.1"/>
    <property type="molecule type" value="Genomic_DNA"/>
</dbReference>
<dbReference type="PROSITE" id="PS50006">
    <property type="entry name" value="FHA_DOMAIN"/>
    <property type="match status" value="1"/>
</dbReference>
<dbReference type="Gene3D" id="3.30.40.10">
    <property type="entry name" value="Zinc/RING finger domain, C3HC4 (zinc finger)"/>
    <property type="match status" value="1"/>
</dbReference>
<evidence type="ECO:0000259" key="5">
    <source>
        <dbReference type="PROSITE" id="PS50006"/>
    </source>
</evidence>
<sequence>MGCCNSIPKELLDSDVPFYELNIHAKIWSRESHGLFDYYNQSFKEFSADKNGNFFLHGADSQLYCLLPSVKPDDSNSTNLLSFAYKKGRYWVYHCRDFTTRESLKQPSDQPWISLKHINPKSHSSRYDPKYGYRLKQGDIIKFGRVRFRISRISSEKNSTKENREVQTENNQIIKSDESDNDDSMYFEKQLREEEINNINLSGVEIDSGGHNDVHYDNKSESRKIRDTCRVCLSLEDDPDDPLITICKCSGTMGLIHLECIKGWLDSKLHKKFVPHTFSYNWKNLRCELCKERLKDRYYIQGKPVHLLNYKRPQEGKYITLESFTNTPHKTIHVINLQENLEGYSEEMSFLIGRENNVNIRITDISVSRNHALLTYKDGEFYVQDTQSKFGTLILMQSPFPIPYTDQWDLTLQIGKNLINISPKILPKGICEKSNFAEIPLPNNKIYDAYSALYPKVMNKKFGIPINTPKPVVKPIVGFQLRSQRIKSRNTPLVNNLTPSNMNEEKKYIQNIHDIRSELRKFNHSKDSTALFPTYRANDTEHVMTIERNQDNSPLRDDRIRTTLSHDTQTISTKKILRTSSKADSTKSRY</sequence>
<feature type="compositionally biased region" description="Polar residues" evidence="4">
    <location>
        <begin position="571"/>
        <end position="583"/>
    </location>
</feature>
<evidence type="ECO:0000256" key="1">
    <source>
        <dbReference type="ARBA" id="ARBA00022723"/>
    </source>
</evidence>
<feature type="domain" description="FHA" evidence="5">
    <location>
        <begin position="350"/>
        <end position="394"/>
    </location>
</feature>
<evidence type="ECO:0000259" key="6">
    <source>
        <dbReference type="PROSITE" id="PS51292"/>
    </source>
</evidence>